<dbReference type="PANTHER" id="PTHR30521">
    <property type="entry name" value="DEFERROCHELATASE/PEROXIDASE"/>
    <property type="match status" value="1"/>
</dbReference>
<evidence type="ECO:0000256" key="4">
    <source>
        <dbReference type="ARBA" id="ARBA00023002"/>
    </source>
</evidence>
<evidence type="ECO:0000256" key="3">
    <source>
        <dbReference type="ARBA" id="ARBA00022723"/>
    </source>
</evidence>
<proteinExistence type="predicted"/>
<feature type="region of interest" description="Disordered" evidence="6">
    <location>
        <begin position="236"/>
        <end position="268"/>
    </location>
</feature>
<dbReference type="GO" id="GO:0004601">
    <property type="term" value="F:peroxidase activity"/>
    <property type="evidence" value="ECO:0007669"/>
    <property type="project" value="UniProtKB-KW"/>
</dbReference>
<dbReference type="InterPro" id="IPR048328">
    <property type="entry name" value="Dyp_perox_C"/>
</dbReference>
<comment type="cofactor">
    <cofactor evidence="1">
        <name>heme b</name>
        <dbReference type="ChEBI" id="CHEBI:60344"/>
    </cofactor>
</comment>
<dbReference type="PROSITE" id="PS51404">
    <property type="entry name" value="DYP_PEROXIDASE"/>
    <property type="match status" value="1"/>
</dbReference>
<evidence type="ECO:0000256" key="6">
    <source>
        <dbReference type="SAM" id="MobiDB-lite"/>
    </source>
</evidence>
<gene>
    <name evidence="8" type="ORF">DB31_6656</name>
</gene>
<evidence type="ECO:0000313" key="9">
    <source>
        <dbReference type="Proteomes" id="UP000028725"/>
    </source>
</evidence>
<keyword evidence="5" id="KW-0408">Iron</keyword>
<dbReference type="STRING" id="394096.DB31_6656"/>
<dbReference type="PANTHER" id="PTHR30521:SF5">
    <property type="entry name" value="BLR4509 PROTEIN"/>
    <property type="match status" value="1"/>
</dbReference>
<reference evidence="8 9" key="1">
    <citation type="submission" date="2014-04" db="EMBL/GenBank/DDBJ databases">
        <title>Genome assembly of Hyalangium minutum DSM 14724.</title>
        <authorList>
            <person name="Sharma G."/>
            <person name="Subramanian S."/>
        </authorList>
    </citation>
    <scope>NUCLEOTIDE SEQUENCE [LARGE SCALE GENOMIC DNA]</scope>
    <source>
        <strain evidence="8 9">DSM 14724</strain>
    </source>
</reference>
<dbReference type="NCBIfam" id="TIGR01413">
    <property type="entry name" value="Dyp_perox_fam"/>
    <property type="match status" value="1"/>
</dbReference>
<dbReference type="GO" id="GO:0005829">
    <property type="term" value="C:cytosol"/>
    <property type="evidence" value="ECO:0007669"/>
    <property type="project" value="TreeGrafter"/>
</dbReference>
<dbReference type="AlphaFoldDB" id="A0A085WPR8"/>
<dbReference type="GO" id="GO:0020037">
    <property type="term" value="F:heme binding"/>
    <property type="evidence" value="ECO:0007669"/>
    <property type="project" value="InterPro"/>
</dbReference>
<evidence type="ECO:0000256" key="2">
    <source>
        <dbReference type="ARBA" id="ARBA00022559"/>
    </source>
</evidence>
<dbReference type="PATRIC" id="fig|394096.3.peg.2754"/>
<dbReference type="Proteomes" id="UP000028725">
    <property type="component" value="Unassembled WGS sequence"/>
</dbReference>
<evidence type="ECO:0000313" key="8">
    <source>
        <dbReference type="EMBL" id="KFE69681.1"/>
    </source>
</evidence>
<dbReference type="InterPro" id="IPR011008">
    <property type="entry name" value="Dimeric_a/b-barrel"/>
</dbReference>
<keyword evidence="4" id="KW-0560">Oxidoreductase</keyword>
<protein>
    <submittedName>
        <fullName evidence="8">Peroxidase</fullName>
    </submittedName>
</protein>
<name>A0A085WPR8_9BACT</name>
<organism evidence="8 9">
    <name type="scientific">Hyalangium minutum</name>
    <dbReference type="NCBI Taxonomy" id="394096"/>
    <lineage>
        <taxon>Bacteria</taxon>
        <taxon>Pseudomonadati</taxon>
        <taxon>Myxococcota</taxon>
        <taxon>Myxococcia</taxon>
        <taxon>Myxococcales</taxon>
        <taxon>Cystobacterineae</taxon>
        <taxon>Archangiaceae</taxon>
        <taxon>Hyalangium</taxon>
    </lineage>
</organism>
<dbReference type="EMBL" id="JMCB01000004">
    <property type="protein sequence ID" value="KFE69681.1"/>
    <property type="molecule type" value="Genomic_DNA"/>
</dbReference>
<keyword evidence="3" id="KW-0479">Metal-binding</keyword>
<dbReference type="SUPFAM" id="SSF54909">
    <property type="entry name" value="Dimeric alpha+beta barrel"/>
    <property type="match status" value="1"/>
</dbReference>
<accession>A0A085WPR8</accession>
<evidence type="ECO:0000256" key="5">
    <source>
        <dbReference type="ARBA" id="ARBA00023004"/>
    </source>
</evidence>
<keyword evidence="2 8" id="KW-0575">Peroxidase</keyword>
<dbReference type="InterPro" id="IPR006314">
    <property type="entry name" value="Dyp_peroxidase"/>
</dbReference>
<evidence type="ECO:0000259" key="7">
    <source>
        <dbReference type="Pfam" id="PF20628"/>
    </source>
</evidence>
<sequence>MNLAVTWSGLRALGLPAEALETFPEEFRDGMSARADILGDEDVSAPEAWEFGGPSGPAAQEDLHLLLMLYGTTDAEVTALLELQRARLEAGGLRVLHAQRAARRKNSEGHAIEHFGFRDGISQPQLEGFTDPKHAALDHGGPVKPGEFLLGYENEYAEVPQTPEVPAALDASGVLPPGREAGWKELGKNGSFLVMRKLRQDVEAFEQFLEAHKSVAVGETDEQKKQWLAAKLMGRWPNGAPLKPGEDTPPAPTSGGKDGADNSFGFAEKDPQGYGCPVASHVRRANPRDALPPNAELSRQVSRRHRILRRGITYSDGADQGMIFIALNANIARQFEFLQQTWLNNGKFGGRYAERDPLVAQGTRAMTVPRQPLRRCVEGLERFITVRGGAYFFLPGLKALKFLANLR</sequence>
<dbReference type="GO" id="GO:0046872">
    <property type="term" value="F:metal ion binding"/>
    <property type="evidence" value="ECO:0007669"/>
    <property type="project" value="UniProtKB-KW"/>
</dbReference>
<evidence type="ECO:0000256" key="1">
    <source>
        <dbReference type="ARBA" id="ARBA00001970"/>
    </source>
</evidence>
<keyword evidence="9" id="KW-1185">Reference proteome</keyword>
<dbReference type="Pfam" id="PF20628">
    <property type="entry name" value="Dyp_perox_C"/>
    <property type="match status" value="1"/>
</dbReference>
<feature type="domain" description="Dyp-type peroxidase C-terminal" evidence="7">
    <location>
        <begin position="187"/>
        <end position="344"/>
    </location>
</feature>
<comment type="caution">
    <text evidence="8">The sequence shown here is derived from an EMBL/GenBank/DDBJ whole genome shotgun (WGS) entry which is preliminary data.</text>
</comment>